<dbReference type="OrthoDB" id="10656787at2759"/>
<protein>
    <submittedName>
        <fullName evidence="2">Uncharacterized protein</fullName>
    </submittedName>
</protein>
<feature type="chain" id="PRO_5013226646" evidence="1">
    <location>
        <begin position="16"/>
        <end position="141"/>
    </location>
</feature>
<feature type="signal peptide" evidence="1">
    <location>
        <begin position="1"/>
        <end position="15"/>
    </location>
</feature>
<evidence type="ECO:0000313" key="3">
    <source>
        <dbReference type="Proteomes" id="UP000188320"/>
    </source>
</evidence>
<name>A0A1R1PZD4_ZANCU</name>
<proteinExistence type="predicted"/>
<accession>A0A1R1PZD4</accession>
<evidence type="ECO:0000256" key="1">
    <source>
        <dbReference type="SAM" id="SignalP"/>
    </source>
</evidence>
<gene>
    <name evidence="2" type="ORF">AX774_g205</name>
</gene>
<comment type="caution">
    <text evidence="2">The sequence shown here is derived from an EMBL/GenBank/DDBJ whole genome shotgun (WGS) entry which is preliminary data.</text>
</comment>
<dbReference type="EMBL" id="LSSK01000009">
    <property type="protein sequence ID" value="OMH86313.1"/>
    <property type="molecule type" value="Genomic_DNA"/>
</dbReference>
<dbReference type="AlphaFoldDB" id="A0A1R1PZD4"/>
<sequence>MKFVVLSAIVGSVMAQSSQEQCFLTTCNGDPTNVDCVSNCFNVSQPSPATLVQANQCYLECTQKSSNQDYGNCIMNCISQYYSGNSSNSARSSAVSSQTQTTSLKAGATTTSAQSGASAKVLSISGASAAGAILLVALGLY</sequence>
<organism evidence="2 3">
    <name type="scientific">Zancudomyces culisetae</name>
    <name type="common">Gut fungus</name>
    <name type="synonym">Smittium culisetae</name>
    <dbReference type="NCBI Taxonomy" id="1213189"/>
    <lineage>
        <taxon>Eukaryota</taxon>
        <taxon>Fungi</taxon>
        <taxon>Fungi incertae sedis</taxon>
        <taxon>Zoopagomycota</taxon>
        <taxon>Kickxellomycotina</taxon>
        <taxon>Harpellomycetes</taxon>
        <taxon>Harpellales</taxon>
        <taxon>Legeriomycetaceae</taxon>
        <taxon>Zancudomyces</taxon>
    </lineage>
</organism>
<reference evidence="3" key="1">
    <citation type="submission" date="2017-01" db="EMBL/GenBank/DDBJ databases">
        <authorList>
            <person name="Wang Y."/>
            <person name="White M."/>
            <person name="Kvist S."/>
            <person name="Moncalvo J.-M."/>
        </authorList>
    </citation>
    <scope>NUCLEOTIDE SEQUENCE [LARGE SCALE GENOMIC DNA]</scope>
    <source>
        <strain evidence="3">COL-18-3</strain>
    </source>
</reference>
<dbReference type="Proteomes" id="UP000188320">
    <property type="component" value="Unassembled WGS sequence"/>
</dbReference>
<evidence type="ECO:0000313" key="2">
    <source>
        <dbReference type="EMBL" id="OMH86313.1"/>
    </source>
</evidence>
<keyword evidence="1" id="KW-0732">Signal</keyword>
<keyword evidence="3" id="KW-1185">Reference proteome</keyword>